<dbReference type="PANTHER" id="PTHR36852:SF1">
    <property type="entry name" value="PROTEIN GVPL 2"/>
    <property type="match status" value="1"/>
</dbReference>
<dbReference type="AlphaFoldDB" id="Q1INZ2"/>
<evidence type="ECO:0000256" key="1">
    <source>
        <dbReference type="ARBA" id="ARBA00022987"/>
    </source>
</evidence>
<dbReference type="GO" id="GO:0031411">
    <property type="term" value="C:gas vesicle"/>
    <property type="evidence" value="ECO:0007669"/>
    <property type="project" value="UniProtKB-SubCell"/>
</dbReference>
<dbReference type="PANTHER" id="PTHR36852">
    <property type="entry name" value="PROTEIN GVPL 2"/>
    <property type="match status" value="1"/>
</dbReference>
<evidence type="ECO:0000256" key="2">
    <source>
        <dbReference type="ARBA" id="ARBA00035108"/>
    </source>
</evidence>
<name>Q1INZ2_KORVE</name>
<reference evidence="4 5" key="1">
    <citation type="journal article" date="2009" name="Appl. Environ. Microbiol.">
        <title>Three genomes from the phylum Acidobacteria provide insight into the lifestyles of these microorganisms in soils.</title>
        <authorList>
            <person name="Ward N.L."/>
            <person name="Challacombe J.F."/>
            <person name="Janssen P.H."/>
            <person name="Henrissat B."/>
            <person name="Coutinho P.M."/>
            <person name="Wu M."/>
            <person name="Xie G."/>
            <person name="Haft D.H."/>
            <person name="Sait M."/>
            <person name="Badger J."/>
            <person name="Barabote R.D."/>
            <person name="Bradley B."/>
            <person name="Brettin T.S."/>
            <person name="Brinkac L.M."/>
            <person name="Bruce D."/>
            <person name="Creasy T."/>
            <person name="Daugherty S.C."/>
            <person name="Davidsen T.M."/>
            <person name="DeBoy R.T."/>
            <person name="Detter J.C."/>
            <person name="Dodson R.J."/>
            <person name="Durkin A.S."/>
            <person name="Ganapathy A."/>
            <person name="Gwinn-Giglio M."/>
            <person name="Han C.S."/>
            <person name="Khouri H."/>
            <person name="Kiss H."/>
            <person name="Kothari S.P."/>
            <person name="Madupu R."/>
            <person name="Nelson K.E."/>
            <person name="Nelson W.C."/>
            <person name="Paulsen I."/>
            <person name="Penn K."/>
            <person name="Ren Q."/>
            <person name="Rosovitz M.J."/>
            <person name="Selengut J.D."/>
            <person name="Shrivastava S."/>
            <person name="Sullivan S.A."/>
            <person name="Tapia R."/>
            <person name="Thompson L.S."/>
            <person name="Watkins K.L."/>
            <person name="Yang Q."/>
            <person name="Yu C."/>
            <person name="Zafar N."/>
            <person name="Zhou L."/>
            <person name="Kuske C.R."/>
        </authorList>
    </citation>
    <scope>NUCLEOTIDE SEQUENCE [LARGE SCALE GENOMIC DNA]</scope>
    <source>
        <strain evidence="4 5">Ellin345</strain>
    </source>
</reference>
<keyword evidence="5" id="KW-1185">Reference proteome</keyword>
<dbReference type="Pfam" id="PF06386">
    <property type="entry name" value="GvpL_GvpF"/>
    <property type="match status" value="1"/>
</dbReference>
<accession>Q1INZ2</accession>
<dbReference type="InterPro" id="IPR009430">
    <property type="entry name" value="GvpL/GvpF"/>
</dbReference>
<dbReference type="HOGENOM" id="CLU_065736_3_1_0"/>
<dbReference type="RefSeq" id="WP_011523209.1">
    <property type="nucleotide sequence ID" value="NC_008009.1"/>
</dbReference>
<gene>
    <name evidence="4" type="ordered locus">Acid345_2407</name>
</gene>
<dbReference type="KEGG" id="aba:Acid345_2407"/>
<proteinExistence type="inferred from homology"/>
<protein>
    <submittedName>
        <fullName evidence="4">Gas vesicle synthesis GvpLGvpF</fullName>
    </submittedName>
</protein>
<organism evidence="4 5">
    <name type="scientific">Koribacter versatilis (strain Ellin345)</name>
    <dbReference type="NCBI Taxonomy" id="204669"/>
    <lineage>
        <taxon>Bacteria</taxon>
        <taxon>Pseudomonadati</taxon>
        <taxon>Acidobacteriota</taxon>
        <taxon>Terriglobia</taxon>
        <taxon>Terriglobales</taxon>
        <taxon>Candidatus Korobacteraceae</taxon>
        <taxon>Candidatus Korobacter</taxon>
    </lineage>
</organism>
<keyword evidence="1" id="KW-0304">Gas vesicle</keyword>
<dbReference type="STRING" id="204669.Acid345_2407"/>
<comment type="subcellular location">
    <subcellularLocation>
        <location evidence="2">Gas vesicle</location>
    </subcellularLocation>
</comment>
<dbReference type="EMBL" id="CP000360">
    <property type="protein sequence ID" value="ABF41408.1"/>
    <property type="molecule type" value="Genomic_DNA"/>
</dbReference>
<comment type="similarity">
    <text evidence="3">Belongs to the gas vesicle GvpF/GvpL family.</text>
</comment>
<dbReference type="GO" id="GO:0031412">
    <property type="term" value="P:gas vesicle organization"/>
    <property type="evidence" value="ECO:0007669"/>
    <property type="project" value="InterPro"/>
</dbReference>
<dbReference type="EnsemblBacteria" id="ABF41408">
    <property type="protein sequence ID" value="ABF41408"/>
    <property type="gene ID" value="Acid345_2407"/>
</dbReference>
<dbReference type="Proteomes" id="UP000002432">
    <property type="component" value="Chromosome"/>
</dbReference>
<evidence type="ECO:0000256" key="3">
    <source>
        <dbReference type="ARBA" id="ARBA00035643"/>
    </source>
</evidence>
<evidence type="ECO:0000313" key="4">
    <source>
        <dbReference type="EMBL" id="ABF41408.1"/>
    </source>
</evidence>
<sequence length="218" mass="24569">MPILAYCVSLAHHFLDAPTSAVGQGMVYEVEDLGLRAWYSEVEEDTFSGAEHVTKAALEFHHFVSAVFREGTVLPFRFPTILESIDDLRTHLEDKTSWYTDALRQSEGLVQFEVRIVSKIKLPPDPESGREYLEARKALKERTTAAVSRLVQGLDDYLRDHHVKDTQQGTRVYLLVERGRIAEFRNAAGQIAIPAGFEVRLTGPWPPTEFVPTQEGEG</sequence>
<evidence type="ECO:0000313" key="5">
    <source>
        <dbReference type="Proteomes" id="UP000002432"/>
    </source>
</evidence>